<evidence type="ECO:0000256" key="3">
    <source>
        <dbReference type="ARBA" id="ARBA00023235"/>
    </source>
</evidence>
<evidence type="ECO:0000313" key="7">
    <source>
        <dbReference type="EMBL" id="KAH6645235.1"/>
    </source>
</evidence>
<evidence type="ECO:0000256" key="5">
    <source>
        <dbReference type="ARBA" id="ARBA00034808"/>
    </source>
</evidence>
<dbReference type="GO" id="GO:0005737">
    <property type="term" value="C:cytoplasm"/>
    <property type="evidence" value="ECO:0007669"/>
    <property type="project" value="TreeGrafter"/>
</dbReference>
<reference evidence="7" key="1">
    <citation type="journal article" date="2021" name="Nat. Commun.">
        <title>Genetic determinants of endophytism in the Arabidopsis root mycobiome.</title>
        <authorList>
            <person name="Mesny F."/>
            <person name="Miyauchi S."/>
            <person name="Thiergart T."/>
            <person name="Pickel B."/>
            <person name="Atanasova L."/>
            <person name="Karlsson M."/>
            <person name="Huettel B."/>
            <person name="Barry K.W."/>
            <person name="Haridas S."/>
            <person name="Chen C."/>
            <person name="Bauer D."/>
            <person name="Andreopoulos W."/>
            <person name="Pangilinan J."/>
            <person name="LaButti K."/>
            <person name="Riley R."/>
            <person name="Lipzen A."/>
            <person name="Clum A."/>
            <person name="Drula E."/>
            <person name="Henrissat B."/>
            <person name="Kohler A."/>
            <person name="Grigoriev I.V."/>
            <person name="Martin F.M."/>
            <person name="Hacquard S."/>
        </authorList>
    </citation>
    <scope>NUCLEOTIDE SEQUENCE</scope>
    <source>
        <strain evidence="7">MPI-SDFR-AT-0073</strain>
    </source>
</reference>
<keyword evidence="7" id="KW-0378">Hydrolase</keyword>
<evidence type="ECO:0000259" key="6">
    <source>
        <dbReference type="PROSITE" id="PS51194"/>
    </source>
</evidence>
<dbReference type="GO" id="GO:0016787">
    <property type="term" value="F:hydrolase activity"/>
    <property type="evidence" value="ECO:0007669"/>
    <property type="project" value="UniProtKB-KW"/>
</dbReference>
<keyword evidence="3" id="KW-0413">Isomerase</keyword>
<accession>A0A9P8RL08</accession>
<dbReference type="OrthoDB" id="4740614at2759"/>
<comment type="catalytic activity">
    <reaction evidence="4">
        <text>Couples ATP hydrolysis with the unwinding of duplex DNA by translocating in the 3'-5' direction.</text>
        <dbReference type="EC" id="5.6.2.4"/>
    </reaction>
</comment>
<proteinExistence type="inferred from homology"/>
<dbReference type="GO" id="GO:0043138">
    <property type="term" value="F:3'-5' DNA helicase activity"/>
    <property type="evidence" value="ECO:0007669"/>
    <property type="project" value="UniProtKB-EC"/>
</dbReference>
<dbReference type="PROSITE" id="PS51194">
    <property type="entry name" value="HELICASE_CTER"/>
    <property type="match status" value="1"/>
</dbReference>
<gene>
    <name evidence="7" type="ORF">BKA67DRAFT_670861</name>
</gene>
<keyword evidence="2" id="KW-0238">DNA-binding</keyword>
<dbReference type="InterPro" id="IPR001650">
    <property type="entry name" value="Helicase_C-like"/>
</dbReference>
<dbReference type="SUPFAM" id="SSF52540">
    <property type="entry name" value="P-loop containing nucleoside triphosphate hydrolases"/>
    <property type="match status" value="1"/>
</dbReference>
<dbReference type="GO" id="GO:0000724">
    <property type="term" value="P:double-strand break repair via homologous recombination"/>
    <property type="evidence" value="ECO:0007669"/>
    <property type="project" value="TreeGrafter"/>
</dbReference>
<dbReference type="GO" id="GO:0009378">
    <property type="term" value="F:four-way junction helicase activity"/>
    <property type="evidence" value="ECO:0007669"/>
    <property type="project" value="TreeGrafter"/>
</dbReference>
<evidence type="ECO:0000256" key="4">
    <source>
        <dbReference type="ARBA" id="ARBA00034617"/>
    </source>
</evidence>
<dbReference type="Proteomes" id="UP000758603">
    <property type="component" value="Unassembled WGS sequence"/>
</dbReference>
<protein>
    <recommendedName>
        <fullName evidence="5">DNA 3'-5' helicase</fullName>
        <ecNumber evidence="5">5.6.2.4</ecNumber>
    </recommendedName>
</protein>
<dbReference type="PANTHER" id="PTHR13710:SF105">
    <property type="entry name" value="ATP-DEPENDENT DNA HELICASE Q1"/>
    <property type="match status" value="1"/>
</dbReference>
<sequence length="202" mass="22332">MARRYLRTNPIVAVIRTGAGKSLCFMLLAAVCSGGVTQPYAAAEIVFVTPESAITKESRRLDRIVVDECYTILEGKKDFRPKLRVYVKPLYTPELVKQQVRNLPAKVIIYYTKVEATKLLSATLRCNAYYRELGTKEDKSHLLKAWMSGEPRLGRYGDGRVIVATNAMGLGIDVPDVRLVVHSGRAGRDGKPSEAVAFIGEA</sequence>
<dbReference type="EMBL" id="JAGPXC010000012">
    <property type="protein sequence ID" value="KAH6645235.1"/>
    <property type="molecule type" value="Genomic_DNA"/>
</dbReference>
<dbReference type="GeneID" id="70137573"/>
<name>A0A9P8RL08_9PEZI</name>
<evidence type="ECO:0000256" key="2">
    <source>
        <dbReference type="ARBA" id="ARBA00023125"/>
    </source>
</evidence>
<keyword evidence="8" id="KW-1185">Reference proteome</keyword>
<organism evidence="7 8">
    <name type="scientific">Truncatella angustata</name>
    <dbReference type="NCBI Taxonomy" id="152316"/>
    <lineage>
        <taxon>Eukaryota</taxon>
        <taxon>Fungi</taxon>
        <taxon>Dikarya</taxon>
        <taxon>Ascomycota</taxon>
        <taxon>Pezizomycotina</taxon>
        <taxon>Sordariomycetes</taxon>
        <taxon>Xylariomycetidae</taxon>
        <taxon>Amphisphaeriales</taxon>
        <taxon>Sporocadaceae</taxon>
        <taxon>Truncatella</taxon>
    </lineage>
</organism>
<dbReference type="GO" id="GO:0005694">
    <property type="term" value="C:chromosome"/>
    <property type="evidence" value="ECO:0007669"/>
    <property type="project" value="TreeGrafter"/>
</dbReference>
<comment type="similarity">
    <text evidence="1">Belongs to the helicase family. RecQ subfamily.</text>
</comment>
<feature type="domain" description="Helicase C-terminal" evidence="6">
    <location>
        <begin position="95"/>
        <end position="202"/>
    </location>
</feature>
<dbReference type="RefSeq" id="XP_045951749.1">
    <property type="nucleotide sequence ID" value="XM_046108682.1"/>
</dbReference>
<dbReference type="GO" id="GO:0003677">
    <property type="term" value="F:DNA binding"/>
    <property type="evidence" value="ECO:0007669"/>
    <property type="project" value="UniProtKB-KW"/>
</dbReference>
<evidence type="ECO:0000313" key="8">
    <source>
        <dbReference type="Proteomes" id="UP000758603"/>
    </source>
</evidence>
<dbReference type="Gene3D" id="3.40.50.300">
    <property type="entry name" value="P-loop containing nucleotide triphosphate hydrolases"/>
    <property type="match status" value="1"/>
</dbReference>
<dbReference type="AlphaFoldDB" id="A0A9P8RL08"/>
<dbReference type="EC" id="5.6.2.4" evidence="5"/>
<dbReference type="PANTHER" id="PTHR13710">
    <property type="entry name" value="DNA HELICASE RECQ FAMILY MEMBER"/>
    <property type="match status" value="1"/>
</dbReference>
<dbReference type="InterPro" id="IPR027417">
    <property type="entry name" value="P-loop_NTPase"/>
</dbReference>
<comment type="caution">
    <text evidence="7">The sequence shown here is derived from an EMBL/GenBank/DDBJ whole genome shotgun (WGS) entry which is preliminary data.</text>
</comment>
<dbReference type="Pfam" id="PF00271">
    <property type="entry name" value="Helicase_C"/>
    <property type="match status" value="1"/>
</dbReference>
<evidence type="ECO:0000256" key="1">
    <source>
        <dbReference type="ARBA" id="ARBA00005446"/>
    </source>
</evidence>